<dbReference type="AlphaFoldDB" id="A0A1D2JFE6"/>
<name>A0A1D2JFE6_PARBR</name>
<gene>
    <name evidence="1" type="ORF">ACO22_03601</name>
</gene>
<evidence type="ECO:0000313" key="1">
    <source>
        <dbReference type="EMBL" id="ODH30326.1"/>
    </source>
</evidence>
<proteinExistence type="predicted"/>
<evidence type="ECO:0000313" key="2">
    <source>
        <dbReference type="Proteomes" id="UP000242814"/>
    </source>
</evidence>
<dbReference type="Proteomes" id="UP000242814">
    <property type="component" value="Unassembled WGS sequence"/>
</dbReference>
<reference evidence="1 2" key="1">
    <citation type="submission" date="2016-06" db="EMBL/GenBank/DDBJ databases">
        <authorList>
            <person name="Kjaerup R.B."/>
            <person name="Dalgaard T.S."/>
            <person name="Juul-Madsen H.R."/>
        </authorList>
    </citation>
    <scope>NUCLEOTIDE SEQUENCE [LARGE SCALE GENOMIC DNA]</scope>
    <source>
        <strain evidence="1 2">Pb300</strain>
    </source>
</reference>
<dbReference type="EMBL" id="LZYO01000126">
    <property type="protein sequence ID" value="ODH30326.1"/>
    <property type="molecule type" value="Genomic_DNA"/>
</dbReference>
<protein>
    <submittedName>
        <fullName evidence="1">Uncharacterized protein</fullName>
    </submittedName>
</protein>
<organism evidence="1 2">
    <name type="scientific">Paracoccidioides brasiliensis</name>
    <dbReference type="NCBI Taxonomy" id="121759"/>
    <lineage>
        <taxon>Eukaryota</taxon>
        <taxon>Fungi</taxon>
        <taxon>Dikarya</taxon>
        <taxon>Ascomycota</taxon>
        <taxon>Pezizomycotina</taxon>
        <taxon>Eurotiomycetes</taxon>
        <taxon>Eurotiomycetidae</taxon>
        <taxon>Onygenales</taxon>
        <taxon>Ajellomycetaceae</taxon>
        <taxon>Paracoccidioides</taxon>
    </lineage>
</organism>
<accession>A0A1D2JFE6</accession>
<comment type="caution">
    <text evidence="1">The sequence shown here is derived from an EMBL/GenBank/DDBJ whole genome shotgun (WGS) entry which is preliminary data.</text>
</comment>
<sequence>MSGISNSTPVVWTAPQGQSDFVDKVDKAPSRNPGVKDQIPEKIGAFTRRAGLESFGSKTMHFGFVEPEWGKITDIMRRSSEQSVVLVKDEHQEAVEENKILRSQQPSNYSHSYLFV</sequence>